<protein>
    <recommendedName>
        <fullName evidence="2">RQC domain-containing protein</fullName>
    </recommendedName>
</protein>
<feature type="region of interest" description="Disordered" evidence="1">
    <location>
        <begin position="140"/>
        <end position="164"/>
    </location>
</feature>
<dbReference type="InterPro" id="IPR036388">
    <property type="entry name" value="WH-like_DNA-bd_sf"/>
</dbReference>
<dbReference type="InterPro" id="IPR036390">
    <property type="entry name" value="WH_DNA-bd_sf"/>
</dbReference>
<dbReference type="SUPFAM" id="SSF46785">
    <property type="entry name" value="Winged helix' DNA-binding domain"/>
    <property type="match status" value="1"/>
</dbReference>
<gene>
    <name evidence="3" type="ORF">VNI00_005816</name>
</gene>
<evidence type="ECO:0000313" key="4">
    <source>
        <dbReference type="Proteomes" id="UP001383192"/>
    </source>
</evidence>
<dbReference type="Proteomes" id="UP001383192">
    <property type="component" value="Unassembled WGS sequence"/>
</dbReference>
<name>A0AAW0DA85_9AGAR</name>
<accession>A0AAW0DA85</accession>
<dbReference type="InterPro" id="IPR018982">
    <property type="entry name" value="RQC_domain"/>
</dbReference>
<feature type="domain" description="RQC" evidence="2">
    <location>
        <begin position="450"/>
        <end position="553"/>
    </location>
</feature>
<dbReference type="AlphaFoldDB" id="A0AAW0DA85"/>
<dbReference type="SMART" id="SM00956">
    <property type="entry name" value="RQC"/>
    <property type="match status" value="1"/>
</dbReference>
<dbReference type="GO" id="GO:0043138">
    <property type="term" value="F:3'-5' DNA helicase activity"/>
    <property type="evidence" value="ECO:0007669"/>
    <property type="project" value="InterPro"/>
</dbReference>
<feature type="region of interest" description="Disordered" evidence="1">
    <location>
        <begin position="1"/>
        <end position="62"/>
    </location>
</feature>
<sequence>MSHFSNITVRRRKTPQRDVIEISDSDTSPQLKRRPSAIRELPEPGPSQKRSKFNPSHPSQEYFASSHGVTVAANLQSVKQKLSFNYKTLAETSNRLSSFYDGRDPHADAVVLERISELTNNRVHAVKNQMELLNTTITKTASSSQDSPLPRVQTRQAATRQTSPKRFDEKFIKDRLRQVFSALPSQKVIKTLLQILQGLRTLTIDHSASETSFGCFLAALSRREEGIGITVIVSSFSRPDDKRLALVKRNGVNVGYWEDNSVPTNMTTSQSNFEYDVLWMTVSGFLQSFQTLDRLTTSSLIERMLIDNMSGAWRQKDVITGKAKRGTLSKWFAGQNHVLVLVPDFDIAQVFQPQISFVLHYELPDTLSEYFYQTSLAGGDGGVAECVLYYDCRDLKSLRLREEQRQLLDFCRNESQCHRVGLLQSVGETYIGGCQSCGVCETRDAFVDCDLTVEAQAASRLIQRLSSRNVSLRYCREVFAGHRTAEVRNNRDNDLEQFGAGSSLPYDQVEQLFEELYLLDAWQEVEDGDEEWDTVKMQAGPTVPRIFERDFQLVLRVRGPPIHRSHTKTPEHTLPLYRDDTDEGSLESLHQAIPELPTARLPTEEREVPVDLNHQHSVKLFESMKLLRQTLRIELGLSCDEDVLDDSTIEMLSICRPAGLLHEFSYMHFTDLSNALDYQGFKQILKDNIPSSLALTPDEYVELKWRQHGQRFLKICIGVDAGGSR</sequence>
<reference evidence="3 4" key="1">
    <citation type="submission" date="2024-01" db="EMBL/GenBank/DDBJ databases">
        <title>A draft genome for a cacao thread blight-causing isolate of Paramarasmius palmivorus.</title>
        <authorList>
            <person name="Baruah I.K."/>
            <person name="Bukari Y."/>
            <person name="Amoako-Attah I."/>
            <person name="Meinhardt L.W."/>
            <person name="Bailey B.A."/>
            <person name="Cohen S.P."/>
        </authorList>
    </citation>
    <scope>NUCLEOTIDE SEQUENCE [LARGE SCALE GENOMIC DNA]</scope>
    <source>
        <strain evidence="3 4">GH-12</strain>
    </source>
</reference>
<evidence type="ECO:0000313" key="3">
    <source>
        <dbReference type="EMBL" id="KAK7049215.1"/>
    </source>
</evidence>
<dbReference type="GO" id="GO:0006260">
    <property type="term" value="P:DNA replication"/>
    <property type="evidence" value="ECO:0007669"/>
    <property type="project" value="InterPro"/>
</dbReference>
<dbReference type="Gene3D" id="3.40.50.300">
    <property type="entry name" value="P-loop containing nucleotide triphosphate hydrolases"/>
    <property type="match status" value="1"/>
</dbReference>
<dbReference type="GO" id="GO:0006281">
    <property type="term" value="P:DNA repair"/>
    <property type="evidence" value="ECO:0007669"/>
    <property type="project" value="InterPro"/>
</dbReference>
<dbReference type="InterPro" id="IPR027417">
    <property type="entry name" value="P-loop_NTPase"/>
</dbReference>
<feature type="compositionally biased region" description="Polar residues" evidence="1">
    <location>
        <begin position="53"/>
        <end position="62"/>
    </location>
</feature>
<dbReference type="EMBL" id="JAYKXP010000017">
    <property type="protein sequence ID" value="KAK7049215.1"/>
    <property type="molecule type" value="Genomic_DNA"/>
</dbReference>
<keyword evidence="4" id="KW-1185">Reference proteome</keyword>
<dbReference type="Gene3D" id="1.10.10.10">
    <property type="entry name" value="Winged helix-like DNA-binding domain superfamily/Winged helix DNA-binding domain"/>
    <property type="match status" value="1"/>
</dbReference>
<dbReference type="Pfam" id="PF09382">
    <property type="entry name" value="RQC"/>
    <property type="match status" value="1"/>
</dbReference>
<comment type="caution">
    <text evidence="3">The sequence shown here is derived from an EMBL/GenBank/DDBJ whole genome shotgun (WGS) entry which is preliminary data.</text>
</comment>
<evidence type="ECO:0000259" key="2">
    <source>
        <dbReference type="SMART" id="SM00956"/>
    </source>
</evidence>
<proteinExistence type="predicted"/>
<evidence type="ECO:0000256" key="1">
    <source>
        <dbReference type="SAM" id="MobiDB-lite"/>
    </source>
</evidence>
<organism evidence="3 4">
    <name type="scientific">Paramarasmius palmivorus</name>
    <dbReference type="NCBI Taxonomy" id="297713"/>
    <lineage>
        <taxon>Eukaryota</taxon>
        <taxon>Fungi</taxon>
        <taxon>Dikarya</taxon>
        <taxon>Basidiomycota</taxon>
        <taxon>Agaricomycotina</taxon>
        <taxon>Agaricomycetes</taxon>
        <taxon>Agaricomycetidae</taxon>
        <taxon>Agaricales</taxon>
        <taxon>Marasmiineae</taxon>
        <taxon>Marasmiaceae</taxon>
        <taxon>Paramarasmius</taxon>
    </lineage>
</organism>